<reference evidence="3 5" key="1">
    <citation type="submission" date="2016-01" db="EMBL/GenBank/DDBJ databases">
        <title>Genome sequence of Oerskovia enterophila VJag, an agar and cellulose degrading bacterium.</title>
        <authorList>
            <person name="Poehlein A."/>
            <person name="Jag V."/>
            <person name="Bengelsdorf F."/>
            <person name="Duerre P."/>
            <person name="Daniel R."/>
        </authorList>
    </citation>
    <scope>NUCLEOTIDE SEQUENCE [LARGE SCALE GENOMIC DNA]</scope>
    <source>
        <strain evidence="3 5">VJag</strain>
    </source>
</reference>
<evidence type="ECO:0000313" key="3">
    <source>
        <dbReference type="EMBL" id="KZM35644.1"/>
    </source>
</evidence>
<dbReference type="Proteomes" id="UP000093412">
    <property type="component" value="Unassembled WGS sequence"/>
</dbReference>
<feature type="transmembrane region" description="Helical" evidence="2">
    <location>
        <begin position="148"/>
        <end position="166"/>
    </location>
</feature>
<dbReference type="OrthoDB" id="4821789at2"/>
<dbReference type="PATRIC" id="fig|43678.3.peg.1683"/>
<feature type="transmembrane region" description="Helical" evidence="2">
    <location>
        <begin position="122"/>
        <end position="141"/>
    </location>
</feature>
<accession>A0A163RSD4</accession>
<keyword evidence="2" id="KW-0812">Transmembrane</keyword>
<keyword evidence="2" id="KW-1133">Transmembrane helix</keyword>
<dbReference type="AlphaFoldDB" id="A0A163RSD4"/>
<feature type="transmembrane region" description="Helical" evidence="2">
    <location>
        <begin position="6"/>
        <end position="26"/>
    </location>
</feature>
<proteinExistence type="predicted"/>
<dbReference type="RefSeq" id="WP_068626785.1">
    <property type="nucleotide sequence ID" value="NZ_LRIE01000067.1"/>
</dbReference>
<gene>
    <name evidence="4" type="ORF">OERS_31250</name>
    <name evidence="3" type="ORF">OJAG_16070</name>
</gene>
<feature type="region of interest" description="Disordered" evidence="1">
    <location>
        <begin position="261"/>
        <end position="284"/>
    </location>
</feature>
<reference evidence="4 6" key="2">
    <citation type="submission" date="2016-06" db="EMBL/GenBank/DDBJ databases">
        <title>Genome sequence of Oerskovia enterophila DSM 43852.</title>
        <authorList>
            <person name="Poehlein A."/>
            <person name="Jag V."/>
            <person name="Bengelsdorf F.R."/>
            <person name="Daniel R."/>
            <person name="Duerre P."/>
        </authorList>
    </citation>
    <scope>NUCLEOTIDE SEQUENCE [LARGE SCALE GENOMIC DNA]</scope>
    <source>
        <strain evidence="4 6">DSM 43852</strain>
    </source>
</reference>
<evidence type="ECO:0008006" key="7">
    <source>
        <dbReference type="Google" id="ProtNLM"/>
    </source>
</evidence>
<dbReference type="PANTHER" id="PTHR40761">
    <property type="entry name" value="CONSERVED INTEGRAL MEMBRANE ALANINE VALINE AND LEUCINE RICH PROTEIN-RELATED"/>
    <property type="match status" value="1"/>
</dbReference>
<comment type="caution">
    <text evidence="3">The sequence shown here is derived from an EMBL/GenBank/DDBJ whole genome shotgun (WGS) entry which is preliminary data.</text>
</comment>
<keyword evidence="6" id="KW-1185">Reference proteome</keyword>
<feature type="transmembrane region" description="Helical" evidence="2">
    <location>
        <begin position="236"/>
        <end position="256"/>
    </location>
</feature>
<feature type="transmembrane region" description="Helical" evidence="2">
    <location>
        <begin position="178"/>
        <end position="198"/>
    </location>
</feature>
<organism evidence="3 5">
    <name type="scientific">Oerskovia enterophila</name>
    <dbReference type="NCBI Taxonomy" id="43678"/>
    <lineage>
        <taxon>Bacteria</taxon>
        <taxon>Bacillati</taxon>
        <taxon>Actinomycetota</taxon>
        <taxon>Actinomycetes</taxon>
        <taxon>Micrococcales</taxon>
        <taxon>Cellulomonadaceae</taxon>
        <taxon>Oerskovia</taxon>
    </lineage>
</organism>
<dbReference type="PANTHER" id="PTHR40761:SF1">
    <property type="entry name" value="CONSERVED INTEGRAL MEMBRANE ALANINE VALINE AND LEUCINE RICH PROTEIN-RELATED"/>
    <property type="match status" value="1"/>
</dbReference>
<evidence type="ECO:0000313" key="6">
    <source>
        <dbReference type="Proteomes" id="UP000093412"/>
    </source>
</evidence>
<evidence type="ECO:0000256" key="2">
    <source>
        <dbReference type="SAM" id="Phobius"/>
    </source>
</evidence>
<dbReference type="EMBL" id="MAQA01000043">
    <property type="protein sequence ID" value="OCI30168.1"/>
    <property type="molecule type" value="Genomic_DNA"/>
</dbReference>
<dbReference type="EMBL" id="LRIE01000067">
    <property type="protein sequence ID" value="KZM35644.1"/>
    <property type="molecule type" value="Genomic_DNA"/>
</dbReference>
<feature type="transmembrane region" description="Helical" evidence="2">
    <location>
        <begin position="210"/>
        <end position="230"/>
    </location>
</feature>
<name>A0A163RSD4_9CELL</name>
<evidence type="ECO:0000313" key="5">
    <source>
        <dbReference type="Proteomes" id="UP000076447"/>
    </source>
</evidence>
<evidence type="ECO:0000256" key="1">
    <source>
        <dbReference type="SAM" id="MobiDB-lite"/>
    </source>
</evidence>
<dbReference type="STRING" id="43678.OJAG_16070"/>
<evidence type="ECO:0000313" key="4">
    <source>
        <dbReference type="EMBL" id="OCI30168.1"/>
    </source>
</evidence>
<feature type="transmembrane region" description="Helical" evidence="2">
    <location>
        <begin position="92"/>
        <end position="110"/>
    </location>
</feature>
<protein>
    <recommendedName>
        <fullName evidence="7">EamA-like transporter family protein</fullName>
    </recommendedName>
</protein>
<feature type="transmembrane region" description="Helical" evidence="2">
    <location>
        <begin position="64"/>
        <end position="85"/>
    </location>
</feature>
<keyword evidence="2" id="KW-0472">Membrane</keyword>
<sequence length="284" mass="28453">MFLSLLAAVAAAIGYGVSTVMQAVAARRAQGLAVVRQPLVILAFTVDLVAWLFSLVALDHLPLFVVQAVLASSLVVTVLLARVFLSVPMRRIDVAAMTAIVAALVVLGIAGGEQPAPVPPDWFTPVLIGVAAGLAVVALVFYKAGTPVLLAVIGALGYSGAAVAARGAHASGDIWDTIFQPLAIAIVLFGVVGALAYLRSLERGKVGTNAAILSVVEVVVPGAVGIAVLGDTIRSGWDPAVAVAALVALAGCVVLATSPANEAAESGEASDGVGPSKDEAAEPA</sequence>
<dbReference type="Proteomes" id="UP000076447">
    <property type="component" value="Unassembled WGS sequence"/>
</dbReference>
<feature type="transmembrane region" description="Helical" evidence="2">
    <location>
        <begin position="38"/>
        <end position="58"/>
    </location>
</feature>